<feature type="region of interest" description="Disordered" evidence="1">
    <location>
        <begin position="118"/>
        <end position="165"/>
    </location>
</feature>
<accession>A0A7J5ZDQ6</accession>
<sequence length="270" mass="28587">MTSFDHKVTDYYHREKPNHYIASQNEPDCNMSESSHGLQLPRAAAPTGYSSHGLKLPRAEAPTGCSSHGLELPRAAAPTGCSSHGLELPRAGAPTGWSSHGLELPGWSSHGLQLPRAAAPTGYSSHGLQLPRATAPTGWSSHGLQLPRAGAPTGYSSHGLQLPRATAPTAGSHRLQLLQAAAPLGDGCRCGQVSVLSVHVMCPAARVVTQPDTKVLHLLRRESVVVYQSAVDGLSGRLLHLPQLRNEVPESGLRHHVIRGEDPHAVQRGA</sequence>
<feature type="non-terminal residue" evidence="2">
    <location>
        <position position="1"/>
    </location>
</feature>
<organism evidence="2 3">
    <name type="scientific">Dissostichus mawsoni</name>
    <name type="common">Antarctic cod</name>
    <dbReference type="NCBI Taxonomy" id="36200"/>
    <lineage>
        <taxon>Eukaryota</taxon>
        <taxon>Metazoa</taxon>
        <taxon>Chordata</taxon>
        <taxon>Craniata</taxon>
        <taxon>Vertebrata</taxon>
        <taxon>Euteleostomi</taxon>
        <taxon>Actinopterygii</taxon>
        <taxon>Neopterygii</taxon>
        <taxon>Teleostei</taxon>
        <taxon>Neoteleostei</taxon>
        <taxon>Acanthomorphata</taxon>
        <taxon>Eupercaria</taxon>
        <taxon>Perciformes</taxon>
        <taxon>Notothenioidei</taxon>
        <taxon>Nototheniidae</taxon>
        <taxon>Dissostichus</taxon>
    </lineage>
</organism>
<reference evidence="2 3" key="1">
    <citation type="submission" date="2020-03" db="EMBL/GenBank/DDBJ databases">
        <title>Dissostichus mawsoni Genome sequencing and assembly.</title>
        <authorList>
            <person name="Park H."/>
        </authorList>
    </citation>
    <scope>NUCLEOTIDE SEQUENCE [LARGE SCALE GENOMIC DNA]</scope>
    <source>
        <strain evidence="2">DM0001</strain>
        <tissue evidence="2">Muscle</tissue>
    </source>
</reference>
<feature type="region of interest" description="Disordered" evidence="1">
    <location>
        <begin position="17"/>
        <end position="51"/>
    </location>
</feature>
<evidence type="ECO:0000313" key="3">
    <source>
        <dbReference type="Proteomes" id="UP000518266"/>
    </source>
</evidence>
<gene>
    <name evidence="2" type="ORF">F7725_022166</name>
</gene>
<protein>
    <submittedName>
        <fullName evidence="2">Uncharacterized protein</fullName>
    </submittedName>
</protein>
<comment type="caution">
    <text evidence="2">The sequence shown here is derived from an EMBL/GenBank/DDBJ whole genome shotgun (WGS) entry which is preliminary data.</text>
</comment>
<dbReference type="EMBL" id="JAAKFY010000003">
    <property type="protein sequence ID" value="KAF3859766.1"/>
    <property type="molecule type" value="Genomic_DNA"/>
</dbReference>
<evidence type="ECO:0000256" key="1">
    <source>
        <dbReference type="SAM" id="MobiDB-lite"/>
    </source>
</evidence>
<feature type="compositionally biased region" description="Polar residues" evidence="1">
    <location>
        <begin position="21"/>
        <end position="37"/>
    </location>
</feature>
<proteinExistence type="predicted"/>
<dbReference type="AlphaFoldDB" id="A0A7J5ZDQ6"/>
<name>A0A7J5ZDQ6_DISMA</name>
<dbReference type="Proteomes" id="UP000518266">
    <property type="component" value="Unassembled WGS sequence"/>
</dbReference>
<evidence type="ECO:0000313" key="2">
    <source>
        <dbReference type="EMBL" id="KAF3859766.1"/>
    </source>
</evidence>
<keyword evidence="3" id="KW-1185">Reference proteome</keyword>
<dbReference type="OrthoDB" id="1294322at2759"/>